<dbReference type="GeneID" id="94291796"/>
<gene>
    <name evidence="2" type="ORF">JKF63_05765</name>
</gene>
<feature type="compositionally biased region" description="Basic residues" evidence="1">
    <location>
        <begin position="169"/>
        <end position="182"/>
    </location>
</feature>
<dbReference type="OrthoDB" id="278826at2759"/>
<feature type="compositionally biased region" description="Polar residues" evidence="1">
    <location>
        <begin position="484"/>
        <end position="493"/>
    </location>
</feature>
<proteinExistence type="predicted"/>
<feature type="region of interest" description="Disordered" evidence="1">
    <location>
        <begin position="157"/>
        <end position="188"/>
    </location>
</feature>
<dbReference type="KEGG" id="phet:94291796"/>
<dbReference type="EMBL" id="JAFJZO010000019">
    <property type="protein sequence ID" value="KAG5507019.1"/>
    <property type="molecule type" value="Genomic_DNA"/>
</dbReference>
<organism evidence="2 3">
    <name type="scientific">Porcisia hertigi</name>
    <dbReference type="NCBI Taxonomy" id="2761500"/>
    <lineage>
        <taxon>Eukaryota</taxon>
        <taxon>Discoba</taxon>
        <taxon>Euglenozoa</taxon>
        <taxon>Kinetoplastea</taxon>
        <taxon>Metakinetoplastina</taxon>
        <taxon>Trypanosomatida</taxon>
        <taxon>Trypanosomatidae</taxon>
        <taxon>Leishmaniinae</taxon>
        <taxon>Porcisia</taxon>
    </lineage>
</organism>
<evidence type="ECO:0000313" key="3">
    <source>
        <dbReference type="Proteomes" id="UP000674318"/>
    </source>
</evidence>
<feature type="region of interest" description="Disordered" evidence="1">
    <location>
        <begin position="313"/>
        <end position="362"/>
    </location>
</feature>
<dbReference type="RefSeq" id="XP_067757745.1">
    <property type="nucleotide sequence ID" value="XM_067901719.1"/>
</dbReference>
<feature type="region of interest" description="Disordered" evidence="1">
    <location>
        <begin position="792"/>
        <end position="840"/>
    </location>
</feature>
<comment type="caution">
    <text evidence="2">The sequence shown here is derived from an EMBL/GenBank/DDBJ whole genome shotgun (WGS) entry which is preliminary data.</text>
</comment>
<reference evidence="2 3" key="1">
    <citation type="submission" date="2021-02" db="EMBL/GenBank/DDBJ databases">
        <title>Porcisia hertigi Genome sequencing and assembly.</title>
        <authorList>
            <person name="Almutairi H."/>
            <person name="Gatherer D."/>
        </authorList>
    </citation>
    <scope>NUCLEOTIDE SEQUENCE [LARGE SCALE GENOMIC DNA]</scope>
    <source>
        <strain evidence="2 3">C119</strain>
    </source>
</reference>
<accession>A0A836LCJ0</accession>
<feature type="region of interest" description="Disordered" evidence="1">
    <location>
        <begin position="484"/>
        <end position="517"/>
    </location>
</feature>
<name>A0A836LCJ0_9TRYP</name>
<evidence type="ECO:0000313" key="2">
    <source>
        <dbReference type="EMBL" id="KAG5507019.1"/>
    </source>
</evidence>
<feature type="compositionally biased region" description="Basic and acidic residues" evidence="1">
    <location>
        <begin position="330"/>
        <end position="342"/>
    </location>
</feature>
<keyword evidence="3" id="KW-1185">Reference proteome</keyword>
<evidence type="ECO:0000256" key="1">
    <source>
        <dbReference type="SAM" id="MobiDB-lite"/>
    </source>
</evidence>
<protein>
    <submittedName>
        <fullName evidence="2">Uncharacterized protein</fullName>
    </submittedName>
</protein>
<dbReference type="AlphaFoldDB" id="A0A836LCJ0"/>
<sequence length="917" mass="98208">MSSPTLVYPSSSEFNVLVQRFKLLNIVQRVAHRDVSEMLDTIGFEGLSRNGTLSRWGCCGPSADDGDDVMPPTVSRRGGAPNCRVVGDRARTSSSARRLSPIVSGHAVAPARMQFRPPSTGFEARIAAARFNKDTEGVGSGADATRRLHASIRQNTGDEVPRAAPATARRQHGLRRASHGVHRSPSERESFFSRLAQPRQRPSAFVEEDFLYDDETLQPAHNRRGEAVQSHASPLTKYDGQDRCGADAYGCRGGGVRTSSAHAVQHRDLPHDAYVYHKKDLRAHYYPPPQHPTPTQQGALFCPNEAFYGEENTGELSDYERRRRRSTCRPHPEREVFSDVDPHSVGFTPPQQHGQWPPALSPSLEVDSQRVRNVQVPLLKDRPASTEDYQSGAQRVGEKIELSPLTTTVDIAAFPPKTPTSAVVVPECGASGSAPHTAFAVPPLHLPLSGTGGGDACEAVTVGDGVGSPAEQIVRRDSVTLKDTGSNSLSVSASHFPKSPRLGRGLAPKAKPKGAVDSAPVPLEAVRQAAAHVSRTGFIPPNRTGSSSHDRQAPLLPHLTRCASSAYVVPTSLGYSEFGVGPSPRPHTVSVPLATVDGVRDGTGSHLPRDDASLLPLHTDASLLAPLQCPDSAASAAPRTGDRVHSATNKSLEELSVAIDHMLLDHQQLLRQVYKGTEAPGGGMGSQPARSAAKALSSKKIGGVSGGNVANSNGSSLEGDLVDLDVEAAYAAPYADGVDATIEVDLGSDGDGEPSLETMSGEVEDEMLLYTKLQHRLARLDANMVRLGLESADSQGKEVGDGSVSGDADEESKVGGETPVEQTGNLRAAASVQTARRRRGRGEVPEAIVQRLCAYRMNHFQYIAYNERLWNTSSVSQFVFAQRLTAALMEECWGEVMAEVGVIMDEYVDGLAEHELQ</sequence>
<dbReference type="Proteomes" id="UP000674318">
    <property type="component" value="Unassembled WGS sequence"/>
</dbReference>